<evidence type="ECO:0000259" key="8">
    <source>
        <dbReference type="PROSITE" id="PS50850"/>
    </source>
</evidence>
<dbReference type="CDD" id="cd06173">
    <property type="entry name" value="MFS_MefA_like"/>
    <property type="match status" value="1"/>
</dbReference>
<organism evidence="9 10">
    <name type="scientific">Eiseniibacteriota bacterium</name>
    <dbReference type="NCBI Taxonomy" id="2212470"/>
    <lineage>
        <taxon>Bacteria</taxon>
        <taxon>Candidatus Eiseniibacteriota</taxon>
    </lineage>
</organism>
<evidence type="ECO:0000256" key="2">
    <source>
        <dbReference type="ARBA" id="ARBA00022448"/>
    </source>
</evidence>
<evidence type="ECO:0000256" key="1">
    <source>
        <dbReference type="ARBA" id="ARBA00004651"/>
    </source>
</evidence>
<reference evidence="9" key="1">
    <citation type="submission" date="2020-07" db="EMBL/GenBank/DDBJ databases">
        <title>Huge and variable diversity of episymbiotic CPR bacteria and DPANN archaea in groundwater ecosystems.</title>
        <authorList>
            <person name="He C.Y."/>
            <person name="Keren R."/>
            <person name="Whittaker M."/>
            <person name="Farag I.F."/>
            <person name="Doudna J."/>
            <person name="Cate J.H.D."/>
            <person name="Banfield J.F."/>
        </authorList>
    </citation>
    <scope>NUCLEOTIDE SEQUENCE</scope>
    <source>
        <strain evidence="9">NC_groundwater_1813_Pr3_B-0.1um_71_17</strain>
    </source>
</reference>
<dbReference type="PROSITE" id="PS50850">
    <property type="entry name" value="MFS"/>
    <property type="match status" value="1"/>
</dbReference>
<evidence type="ECO:0000256" key="3">
    <source>
        <dbReference type="ARBA" id="ARBA00022475"/>
    </source>
</evidence>
<feature type="transmembrane region" description="Helical" evidence="7">
    <location>
        <begin position="56"/>
        <end position="79"/>
    </location>
</feature>
<keyword evidence="3" id="KW-1003">Cell membrane</keyword>
<feature type="transmembrane region" description="Helical" evidence="7">
    <location>
        <begin position="326"/>
        <end position="346"/>
    </location>
</feature>
<comment type="caution">
    <text evidence="9">The sequence shown here is derived from an EMBL/GenBank/DDBJ whole genome shotgun (WGS) entry which is preliminary data.</text>
</comment>
<dbReference type="Pfam" id="PF05977">
    <property type="entry name" value="MFS_3"/>
    <property type="match status" value="1"/>
</dbReference>
<dbReference type="AlphaFoldDB" id="A0A933W2C9"/>
<dbReference type="InterPro" id="IPR010290">
    <property type="entry name" value="TM_effector"/>
</dbReference>
<dbReference type="SUPFAM" id="SSF103473">
    <property type="entry name" value="MFS general substrate transporter"/>
    <property type="match status" value="1"/>
</dbReference>
<accession>A0A933W2C9</accession>
<feature type="domain" description="Major facilitator superfamily (MFS) profile" evidence="8">
    <location>
        <begin position="25"/>
        <end position="412"/>
    </location>
</feature>
<feature type="transmembrane region" description="Helical" evidence="7">
    <location>
        <begin position="270"/>
        <end position="289"/>
    </location>
</feature>
<feature type="transmembrane region" description="Helical" evidence="7">
    <location>
        <begin position="28"/>
        <end position="50"/>
    </location>
</feature>
<dbReference type="GO" id="GO:0005886">
    <property type="term" value="C:plasma membrane"/>
    <property type="evidence" value="ECO:0007669"/>
    <property type="project" value="UniProtKB-SubCell"/>
</dbReference>
<feature type="transmembrane region" description="Helical" evidence="7">
    <location>
        <begin position="384"/>
        <end position="404"/>
    </location>
</feature>
<sequence>MRASMPSDSPALRLAPGLRALRHRNFRLYWSGQLVSLVGTWMQSVAQGWLMHRLTASAFMLGLLSFTQFLPVLPLALWAGVLADRTDKRKLLLVTQTLLLVQAVMIAVAVTTGVVKPWMVLLLALFYGCVNTFDLPARQSFVIELTGREDLSNGIALNSAAFNVARILGPAAAGLMLAAFGERGCFWINALSFAAVLAALSALRLPPRTEPADARPIGTTLKEGVRYAWGTPSIRQLLVLLAVCAGLGFQYNVLLPVYARDILHTGPREYGALLSAFGAGSLVAALRMTQKLDRWALRRHLLVGLVLGGLGLLLFAWWHWLPAMLVGGALAGFGLILYVSSTNVLIQMTTEDRFRGRVMSLYTLMFVGTAPYGALLAGTIAQRFGAPVATSLCAVMLLGGALWVSRRLRQIEARDVAEAAALESENEAEAEQPS</sequence>
<dbReference type="GO" id="GO:0022857">
    <property type="term" value="F:transmembrane transporter activity"/>
    <property type="evidence" value="ECO:0007669"/>
    <property type="project" value="InterPro"/>
</dbReference>
<feature type="transmembrane region" description="Helical" evidence="7">
    <location>
        <begin position="301"/>
        <end position="320"/>
    </location>
</feature>
<evidence type="ECO:0000256" key="4">
    <source>
        <dbReference type="ARBA" id="ARBA00022692"/>
    </source>
</evidence>
<dbReference type="PANTHER" id="PTHR23513:SF11">
    <property type="entry name" value="STAPHYLOFERRIN A TRANSPORTER"/>
    <property type="match status" value="1"/>
</dbReference>
<evidence type="ECO:0000313" key="9">
    <source>
        <dbReference type="EMBL" id="MBI5169945.1"/>
    </source>
</evidence>
<keyword evidence="2" id="KW-0813">Transport</keyword>
<comment type="subcellular location">
    <subcellularLocation>
        <location evidence="1">Cell membrane</location>
        <topology evidence="1">Multi-pass membrane protein</topology>
    </subcellularLocation>
</comment>
<keyword evidence="4 7" id="KW-0812">Transmembrane</keyword>
<proteinExistence type="predicted"/>
<evidence type="ECO:0000256" key="5">
    <source>
        <dbReference type="ARBA" id="ARBA00022989"/>
    </source>
</evidence>
<dbReference type="InterPro" id="IPR020846">
    <property type="entry name" value="MFS_dom"/>
</dbReference>
<dbReference type="Gene3D" id="1.20.1250.20">
    <property type="entry name" value="MFS general substrate transporter like domains"/>
    <property type="match status" value="1"/>
</dbReference>
<evidence type="ECO:0000256" key="7">
    <source>
        <dbReference type="SAM" id="Phobius"/>
    </source>
</evidence>
<keyword evidence="5 7" id="KW-1133">Transmembrane helix</keyword>
<protein>
    <submittedName>
        <fullName evidence="9">MFS transporter</fullName>
    </submittedName>
</protein>
<evidence type="ECO:0000313" key="10">
    <source>
        <dbReference type="Proteomes" id="UP000696931"/>
    </source>
</evidence>
<dbReference type="EMBL" id="JACRIW010000075">
    <property type="protein sequence ID" value="MBI5169945.1"/>
    <property type="molecule type" value="Genomic_DNA"/>
</dbReference>
<dbReference type="PANTHER" id="PTHR23513">
    <property type="entry name" value="INTEGRAL MEMBRANE EFFLUX PROTEIN-RELATED"/>
    <property type="match status" value="1"/>
</dbReference>
<feature type="transmembrane region" description="Helical" evidence="7">
    <location>
        <begin position="358"/>
        <end position="378"/>
    </location>
</feature>
<name>A0A933W2C9_UNCEI</name>
<dbReference type="InterPro" id="IPR036259">
    <property type="entry name" value="MFS_trans_sf"/>
</dbReference>
<gene>
    <name evidence="9" type="ORF">HZA61_10685</name>
</gene>
<dbReference type="Proteomes" id="UP000696931">
    <property type="component" value="Unassembled WGS sequence"/>
</dbReference>
<evidence type="ECO:0000256" key="6">
    <source>
        <dbReference type="ARBA" id="ARBA00023136"/>
    </source>
</evidence>
<feature type="transmembrane region" description="Helical" evidence="7">
    <location>
        <begin position="186"/>
        <end position="205"/>
    </location>
</feature>
<feature type="transmembrane region" description="Helical" evidence="7">
    <location>
        <begin position="237"/>
        <end position="258"/>
    </location>
</feature>
<keyword evidence="6 7" id="KW-0472">Membrane</keyword>